<dbReference type="PANTHER" id="PTHR21310">
    <property type="entry name" value="AMINOGLYCOSIDE PHOSPHOTRANSFERASE-RELATED-RELATED"/>
    <property type="match status" value="1"/>
</dbReference>
<gene>
    <name evidence="2" type="ORF">TPAR_02269</name>
</gene>
<evidence type="ECO:0000259" key="1">
    <source>
        <dbReference type="Pfam" id="PF01636"/>
    </source>
</evidence>
<keyword evidence="3" id="KW-1185">Reference proteome</keyword>
<dbReference type="InterPro" id="IPR051678">
    <property type="entry name" value="AGP_Transferase"/>
</dbReference>
<reference evidence="2 3" key="1">
    <citation type="submission" date="2018-01" db="EMBL/GenBank/DDBJ databases">
        <title>Harnessing the power of phylogenomics to disentangle the directionality and signatures of interkingdom host jumping in the parasitic fungal genus Tolypocladium.</title>
        <authorList>
            <person name="Quandt C.A."/>
            <person name="Patterson W."/>
            <person name="Spatafora J.W."/>
        </authorList>
    </citation>
    <scope>NUCLEOTIDE SEQUENCE [LARGE SCALE GENOMIC DNA]</scope>
    <source>
        <strain evidence="2 3">NRBC 100945</strain>
    </source>
</reference>
<feature type="domain" description="Aminoglycoside phosphotransferase" evidence="1">
    <location>
        <begin position="58"/>
        <end position="363"/>
    </location>
</feature>
<dbReference type="Proteomes" id="UP000237481">
    <property type="component" value="Unassembled WGS sequence"/>
</dbReference>
<evidence type="ECO:0000313" key="3">
    <source>
        <dbReference type="Proteomes" id="UP000237481"/>
    </source>
</evidence>
<proteinExistence type="predicted"/>
<dbReference type="Gene3D" id="3.30.200.20">
    <property type="entry name" value="Phosphorylase Kinase, domain 1"/>
    <property type="match status" value="1"/>
</dbReference>
<dbReference type="PANTHER" id="PTHR21310:SF37">
    <property type="entry name" value="AMINOGLYCOSIDE PHOSPHOTRANSFERASE DOMAIN-CONTAINING PROTEIN"/>
    <property type="match status" value="1"/>
</dbReference>
<dbReference type="STRING" id="94208.A0A2S4L535"/>
<evidence type="ECO:0000313" key="2">
    <source>
        <dbReference type="EMBL" id="POR37530.1"/>
    </source>
</evidence>
<dbReference type="EMBL" id="PKSG01000237">
    <property type="protein sequence ID" value="POR37530.1"/>
    <property type="molecule type" value="Genomic_DNA"/>
</dbReference>
<organism evidence="2 3">
    <name type="scientific">Tolypocladium paradoxum</name>
    <dbReference type="NCBI Taxonomy" id="94208"/>
    <lineage>
        <taxon>Eukaryota</taxon>
        <taxon>Fungi</taxon>
        <taxon>Dikarya</taxon>
        <taxon>Ascomycota</taxon>
        <taxon>Pezizomycotina</taxon>
        <taxon>Sordariomycetes</taxon>
        <taxon>Hypocreomycetidae</taxon>
        <taxon>Hypocreales</taxon>
        <taxon>Ophiocordycipitaceae</taxon>
        <taxon>Tolypocladium</taxon>
    </lineage>
</organism>
<sequence length="499" mass="57530">MPPKRRYVRMEKDDLAWEKSDEEVESWERSLHNAAIYRGIANLIMKYKPGEAVELHKPIRGGYNIFYRLEYKDGSSAAMRIPCKGIVKFPEEKVRYEVATMRYVAAKTSIPVPKIYYCGTGAENPTGLGPFIIMDYIEHERTMSDALNDPLIEADEPHVLDANISEQKLEFLYRQMANIILQLFTLAFPHIGSLVQDQGGHFSVSGRPLIQNMNSLVEFAGVSPTLLPSQRYSTSTEWYSAMADMHLAQLTFQHNDAILDEEDARDKYVARQLFRRLASNGRLAIGIDAEDDYTRESMFRLYSEDLRPSNVLIDKDLCVVGVIDWEFAYVAPAQFSFDPPWWLLLTSPEYWPGGYAPWMEAYEPRLDTFLSVMEEEEEKMRSNSKIAGGLSALSLPVPGDWDAPLSQRMRKSWESKAWMINYAARNSWAFDFIFWRYLDSSHFGHNEDQDYHARLNLLAKEEIGAMETFVKMKMEEREDRTLVQWDHDSAVAQIAKVLV</sequence>
<dbReference type="Pfam" id="PF01636">
    <property type="entry name" value="APH"/>
    <property type="match status" value="1"/>
</dbReference>
<comment type="caution">
    <text evidence="2">The sequence shown here is derived from an EMBL/GenBank/DDBJ whole genome shotgun (WGS) entry which is preliminary data.</text>
</comment>
<name>A0A2S4L535_9HYPO</name>
<protein>
    <recommendedName>
        <fullName evidence="1">Aminoglycoside phosphotransferase domain-containing protein</fullName>
    </recommendedName>
</protein>
<accession>A0A2S4L535</accession>
<dbReference type="InterPro" id="IPR002575">
    <property type="entry name" value="Aminoglycoside_PTrfase"/>
</dbReference>
<dbReference type="OrthoDB" id="5412996at2759"/>
<dbReference type="AlphaFoldDB" id="A0A2S4L535"/>
<dbReference type="SUPFAM" id="SSF56112">
    <property type="entry name" value="Protein kinase-like (PK-like)"/>
    <property type="match status" value="1"/>
</dbReference>
<dbReference type="InterPro" id="IPR011009">
    <property type="entry name" value="Kinase-like_dom_sf"/>
</dbReference>